<sequence length="402" mass="45185">MAGASSREAQLSIAASSMFPGFRFSPTDEELISFYLKNKMEGSEKSVEVIPEIEIWRYEPWDLPAKSVIPSESEWFFFSPRGRKYPNGSQSRRATELGYWKATGKERNVKSGSTFIGTKRTLVFHIGRAPKGERTEWIMHEYCVLDKSQDFMVVCRLRKNSEFRLNDSTNRASSGQRPLSITPNSNCAISEAGTDQADKVVEFCSKKCSSSYDSYSIEQIDSTSESNQKLTSEVTQPECSGHQKDDVDEDDFYAEILKDDIIKLDETSISAALDIRPLSAITPENVQKSQEPVQSTVSQVIPFQGTANRRIRLRKVVARTGRGRAIETSTSNDYFTGKTTSRQNSEQSPKCTISVSTSRITVSPHLILVLLLLTFTALFVTLGGFCRVRRIIYNSLYPGFLR</sequence>
<dbReference type="OrthoDB" id="1935348at2759"/>
<keyword evidence="1" id="KW-0805">Transcription regulation</keyword>
<evidence type="ECO:0000256" key="5">
    <source>
        <dbReference type="SAM" id="MobiDB-lite"/>
    </source>
</evidence>
<evidence type="ECO:0000259" key="7">
    <source>
        <dbReference type="PROSITE" id="PS51005"/>
    </source>
</evidence>
<dbReference type="SUPFAM" id="SSF101941">
    <property type="entry name" value="NAC domain"/>
    <property type="match status" value="1"/>
</dbReference>
<dbReference type="PANTHER" id="PTHR31744">
    <property type="entry name" value="PROTEIN CUP-SHAPED COTYLEDON 2-RELATED"/>
    <property type="match status" value="1"/>
</dbReference>
<dbReference type="EMBL" id="JXTB01000007">
    <property type="protein sequence ID" value="PON78837.1"/>
    <property type="molecule type" value="Genomic_DNA"/>
</dbReference>
<keyword evidence="2" id="KW-0238">DNA-binding</keyword>
<keyword evidence="6" id="KW-1133">Transmembrane helix</keyword>
<dbReference type="InterPro" id="IPR036093">
    <property type="entry name" value="NAC_dom_sf"/>
</dbReference>
<dbReference type="GO" id="GO:0003677">
    <property type="term" value="F:DNA binding"/>
    <property type="evidence" value="ECO:0007669"/>
    <property type="project" value="UniProtKB-KW"/>
</dbReference>
<keyword evidence="6" id="KW-0472">Membrane</keyword>
<keyword evidence="3" id="KW-0804">Transcription</keyword>
<dbReference type="PANTHER" id="PTHR31744:SF210">
    <property type="entry name" value="NAC DOMAIN-CONTAINING PROTEIN 86-LIKE"/>
    <property type="match status" value="1"/>
</dbReference>
<evidence type="ECO:0000256" key="2">
    <source>
        <dbReference type="ARBA" id="ARBA00023125"/>
    </source>
</evidence>
<keyword evidence="4" id="KW-0539">Nucleus</keyword>
<accession>A0A2P5DZX9</accession>
<dbReference type="Proteomes" id="UP000237105">
    <property type="component" value="Unassembled WGS sequence"/>
</dbReference>
<feature type="region of interest" description="Disordered" evidence="5">
    <location>
        <begin position="219"/>
        <end position="246"/>
    </location>
</feature>
<keyword evidence="6" id="KW-0812">Transmembrane</keyword>
<evidence type="ECO:0000256" key="1">
    <source>
        <dbReference type="ARBA" id="ARBA00023015"/>
    </source>
</evidence>
<feature type="compositionally biased region" description="Polar residues" evidence="5">
    <location>
        <begin position="223"/>
        <end position="238"/>
    </location>
</feature>
<dbReference type="GO" id="GO:0006355">
    <property type="term" value="P:regulation of DNA-templated transcription"/>
    <property type="evidence" value="ECO:0007669"/>
    <property type="project" value="InterPro"/>
</dbReference>
<feature type="domain" description="NAC" evidence="7">
    <location>
        <begin position="18"/>
        <end position="160"/>
    </location>
</feature>
<name>A0A2P5DZX9_PARAD</name>
<dbReference type="AlphaFoldDB" id="A0A2P5DZX9"/>
<feature type="region of interest" description="Disordered" evidence="5">
    <location>
        <begin position="330"/>
        <end position="350"/>
    </location>
</feature>
<evidence type="ECO:0000256" key="4">
    <source>
        <dbReference type="ARBA" id="ARBA00023242"/>
    </source>
</evidence>
<reference evidence="9" key="1">
    <citation type="submission" date="2016-06" db="EMBL/GenBank/DDBJ databases">
        <title>Parallel loss of symbiosis genes in relatives of nitrogen-fixing non-legume Parasponia.</title>
        <authorList>
            <person name="Van Velzen R."/>
            <person name="Holmer R."/>
            <person name="Bu F."/>
            <person name="Rutten L."/>
            <person name="Van Zeijl A."/>
            <person name="Liu W."/>
            <person name="Santuari L."/>
            <person name="Cao Q."/>
            <person name="Sharma T."/>
            <person name="Shen D."/>
            <person name="Roswanjaya Y."/>
            <person name="Wardhani T."/>
            <person name="Kalhor M.S."/>
            <person name="Jansen J."/>
            <person name="Van den Hoogen J."/>
            <person name="Gungor B."/>
            <person name="Hartog M."/>
            <person name="Hontelez J."/>
            <person name="Verver J."/>
            <person name="Yang W.-C."/>
            <person name="Schijlen E."/>
            <person name="Repin R."/>
            <person name="Schilthuizen M."/>
            <person name="Schranz E."/>
            <person name="Heidstra R."/>
            <person name="Miyata K."/>
            <person name="Fedorova E."/>
            <person name="Kohlen W."/>
            <person name="Bisseling T."/>
            <person name="Smit S."/>
            <person name="Geurts R."/>
        </authorList>
    </citation>
    <scope>NUCLEOTIDE SEQUENCE [LARGE SCALE GENOMIC DNA]</scope>
    <source>
        <strain evidence="9">cv. WU1-14</strain>
    </source>
</reference>
<proteinExistence type="predicted"/>
<evidence type="ECO:0000313" key="9">
    <source>
        <dbReference type="Proteomes" id="UP000237105"/>
    </source>
</evidence>
<comment type="caution">
    <text evidence="8">The sequence shown here is derived from an EMBL/GenBank/DDBJ whole genome shotgun (WGS) entry which is preliminary data.</text>
</comment>
<protein>
    <submittedName>
        <fullName evidence="8">NAC domain containing protein</fullName>
    </submittedName>
</protein>
<dbReference type="InterPro" id="IPR003441">
    <property type="entry name" value="NAC-dom"/>
</dbReference>
<dbReference type="Pfam" id="PF02365">
    <property type="entry name" value="NAM"/>
    <property type="match status" value="1"/>
</dbReference>
<dbReference type="Gene3D" id="2.170.150.80">
    <property type="entry name" value="NAC domain"/>
    <property type="match status" value="1"/>
</dbReference>
<keyword evidence="9" id="KW-1185">Reference proteome</keyword>
<evidence type="ECO:0000256" key="3">
    <source>
        <dbReference type="ARBA" id="ARBA00023163"/>
    </source>
</evidence>
<feature type="transmembrane region" description="Helical" evidence="6">
    <location>
        <begin position="366"/>
        <end position="386"/>
    </location>
</feature>
<organism evidence="8 9">
    <name type="scientific">Parasponia andersonii</name>
    <name type="common">Sponia andersonii</name>
    <dbReference type="NCBI Taxonomy" id="3476"/>
    <lineage>
        <taxon>Eukaryota</taxon>
        <taxon>Viridiplantae</taxon>
        <taxon>Streptophyta</taxon>
        <taxon>Embryophyta</taxon>
        <taxon>Tracheophyta</taxon>
        <taxon>Spermatophyta</taxon>
        <taxon>Magnoliopsida</taxon>
        <taxon>eudicotyledons</taxon>
        <taxon>Gunneridae</taxon>
        <taxon>Pentapetalae</taxon>
        <taxon>rosids</taxon>
        <taxon>fabids</taxon>
        <taxon>Rosales</taxon>
        <taxon>Cannabaceae</taxon>
        <taxon>Parasponia</taxon>
    </lineage>
</organism>
<evidence type="ECO:0000256" key="6">
    <source>
        <dbReference type="SAM" id="Phobius"/>
    </source>
</evidence>
<gene>
    <name evidence="8" type="primary">PanNAC25</name>
    <name evidence="8" type="ORF">PanWU01x14_017360</name>
</gene>
<dbReference type="STRING" id="3476.A0A2P5DZX9"/>
<dbReference type="PROSITE" id="PS51005">
    <property type="entry name" value="NAC"/>
    <property type="match status" value="1"/>
</dbReference>
<evidence type="ECO:0000313" key="8">
    <source>
        <dbReference type="EMBL" id="PON78837.1"/>
    </source>
</evidence>